<dbReference type="InterPro" id="IPR004859">
    <property type="entry name" value="Xrn1_N"/>
</dbReference>
<sequence>MGIPSFFKYLSKKYRCITIDVKEQPPQVVDGVSVPVDTSLPNPNGVEFDNLYLDMNGIIHPCFHPPQGLPAPTTYDEVFEAVFKYIDRIFSIVRPRKLIFMALDGVAPRAKMNQQRSRRFRAAHDALLEKEPNKLDSNVITPGTEFMDLLSSALRYYICLRMNRVLGWKGIKVILSDANVPGEGEHKIMSYIRLQRNLPGFDPNTHHCLYGMDADLILLGLATHEIHFTILREEVIRKDKSKQGSLKTRKIRVYWLKKTGKFRDIKNVDDYIMGQRFKFLSIKVLRKYLAHEMQIPSTKLKADPERLIDDFVFMCLFIGNDFLPNLPLLGIDQGALTLLMKVYKKEFIQMGGYLTNSFEINLTRVQHFLQAVGSHESSFLRTRIERRKNKHRKIRFASAKKPVSNASDSQFLYHNNTKTDGNYGSTLTLETSSLCQDSKNIRREEEDWKVRFYDTKFEAQTEDERHRIRSDAVFKFVEGICWVMRYYYEGVCSWKWFYPYHYAPFASDFHGIDNLDIHFTLGQPFKPFDQLMGVLPAASAHALPLFYRKLMTDPSSPILDFYPTEFELDMEGKRAPWQAVCKLPFVEETRLLSEIAKVEHTLTVEERQRNSFRMDTLFVHSSHRLAVTMTSFSEQNDHKELPGYETQKKIDPQISGGMNGYICVSVDPVQPGELYSPIDGMPMITNNQVLSVFYRYPQFHPHRPRLPAGVMLPHKHMNKSYNLPPRPFWHEKSVSRNVLPRPISQLATGSQLSKATQLYSKCGAIKDPGSSLGKKEGKVNPNKSGSDNDPHFATTFKSCISMELMGYQGDSAVAKGIKEMKLVKSNRHAVNAESKVKMLDSCIVMKQMEVGEDGENKKAVPTNNKKMKSGRSEKSNVEEVSYNVTQDSESCILEEHKTVDVNFVLLAEEGANLEGISNKRKQKSKKNQGYSDSIENSSAQVGNCVLMNSKCDVLHASVNNATITTTNQAILKESEHSTAEKSEIGSNEKQQEAEDDAIINVTMEMKTEVKSRKRKRKSEKKPNRAGSMDNISQDLGDCIFGEQNQADCNQAGDQAYANIALEMKSRERKQKPKKADIDPYNDAEKLDICNNVKKSERLVKEQQDADSVHTDAYQLKNVETEVKSNKRKQTSKNDNYVN</sequence>
<reference evidence="9 10" key="1">
    <citation type="submission" date="2021-09" db="EMBL/GenBank/DDBJ databases">
        <title>Genomic insights and catalytic innovation underlie evolution of tropane alkaloids biosynthesis.</title>
        <authorList>
            <person name="Wang Y.-J."/>
            <person name="Tian T."/>
            <person name="Huang J.-P."/>
            <person name="Huang S.-X."/>
        </authorList>
    </citation>
    <scope>NUCLEOTIDE SEQUENCE [LARGE SCALE GENOMIC DNA]</scope>
    <source>
        <strain evidence="9">KIB-2018</strain>
        <tissue evidence="9">Leaf</tissue>
    </source>
</reference>
<feature type="region of interest" description="Disordered" evidence="6">
    <location>
        <begin position="854"/>
        <end position="879"/>
    </location>
</feature>
<dbReference type="FunFam" id="1.25.40.1050:FF:000002">
    <property type="entry name" value="5'-3' exoribonuclease"/>
    <property type="match status" value="1"/>
</dbReference>
<evidence type="ECO:0000313" key="10">
    <source>
        <dbReference type="Proteomes" id="UP001159364"/>
    </source>
</evidence>
<organism evidence="9 10">
    <name type="scientific">Erythroxylum novogranatense</name>
    <dbReference type="NCBI Taxonomy" id="1862640"/>
    <lineage>
        <taxon>Eukaryota</taxon>
        <taxon>Viridiplantae</taxon>
        <taxon>Streptophyta</taxon>
        <taxon>Embryophyta</taxon>
        <taxon>Tracheophyta</taxon>
        <taxon>Spermatophyta</taxon>
        <taxon>Magnoliopsida</taxon>
        <taxon>eudicotyledons</taxon>
        <taxon>Gunneridae</taxon>
        <taxon>Pentapetalae</taxon>
        <taxon>rosids</taxon>
        <taxon>fabids</taxon>
        <taxon>Malpighiales</taxon>
        <taxon>Erythroxylaceae</taxon>
        <taxon>Erythroxylum</taxon>
    </lineage>
</organism>
<protein>
    <submittedName>
        <fullName evidence="9">Uncharacterized protein</fullName>
    </submittedName>
</protein>
<evidence type="ECO:0000259" key="7">
    <source>
        <dbReference type="Pfam" id="PF03159"/>
    </source>
</evidence>
<evidence type="ECO:0000256" key="4">
    <source>
        <dbReference type="ARBA" id="ARBA00022801"/>
    </source>
</evidence>
<feature type="region of interest" description="Disordered" evidence="6">
    <location>
        <begin position="1007"/>
        <end position="1030"/>
    </location>
</feature>
<comment type="caution">
    <text evidence="9">The sequence shown here is derived from an EMBL/GenBank/DDBJ whole genome shotgun (WGS) entry which is preliminary data.</text>
</comment>
<evidence type="ECO:0000313" key="9">
    <source>
        <dbReference type="EMBL" id="KAJ8772008.1"/>
    </source>
</evidence>
<dbReference type="AlphaFoldDB" id="A0AAV8U272"/>
<evidence type="ECO:0000256" key="1">
    <source>
        <dbReference type="ARBA" id="ARBA00006994"/>
    </source>
</evidence>
<feature type="region of interest" description="Disordered" evidence="6">
    <location>
        <begin position="972"/>
        <end position="993"/>
    </location>
</feature>
<feature type="compositionally biased region" description="Basic and acidic residues" evidence="6">
    <location>
        <begin position="1099"/>
        <end position="1109"/>
    </location>
</feature>
<dbReference type="GO" id="GO:0003723">
    <property type="term" value="F:RNA binding"/>
    <property type="evidence" value="ECO:0007669"/>
    <property type="project" value="TreeGrafter"/>
</dbReference>
<name>A0AAV8U272_9ROSI</name>
<feature type="compositionally biased region" description="Basic and acidic residues" evidence="6">
    <location>
        <begin position="972"/>
        <end position="983"/>
    </location>
</feature>
<dbReference type="PANTHER" id="PTHR12341:SF53">
    <property type="entry name" value="5'-3' EXORIBONUCLEASE"/>
    <property type="match status" value="1"/>
</dbReference>
<feature type="domain" description="Xrn1 helical" evidence="8">
    <location>
        <begin position="302"/>
        <end position="718"/>
    </location>
</feature>
<feature type="domain" description="Xrn1 N-terminal" evidence="7">
    <location>
        <begin position="1"/>
        <end position="234"/>
    </location>
</feature>
<dbReference type="Pfam" id="PF17846">
    <property type="entry name" value="XRN_M"/>
    <property type="match status" value="1"/>
</dbReference>
<dbReference type="Gene3D" id="1.25.40.1050">
    <property type="match status" value="1"/>
</dbReference>
<dbReference type="Pfam" id="PF03159">
    <property type="entry name" value="XRN_N"/>
    <property type="match status" value="1"/>
</dbReference>
<dbReference type="PANTHER" id="PTHR12341">
    <property type="entry name" value="5'-&gt;3' EXORIBONUCLEASE"/>
    <property type="match status" value="1"/>
</dbReference>
<gene>
    <name evidence="9" type="ORF">K2173_027185</name>
</gene>
<accession>A0AAV8U272</accession>
<dbReference type="EMBL" id="JAIWQS010000002">
    <property type="protein sequence ID" value="KAJ8772008.1"/>
    <property type="molecule type" value="Genomic_DNA"/>
</dbReference>
<proteinExistence type="inferred from homology"/>
<feature type="region of interest" description="Disordered" evidence="6">
    <location>
        <begin position="769"/>
        <end position="790"/>
    </location>
</feature>
<dbReference type="Gene3D" id="3.40.50.12390">
    <property type="match status" value="2"/>
</dbReference>
<dbReference type="InterPro" id="IPR041412">
    <property type="entry name" value="Xrn1_helical"/>
</dbReference>
<dbReference type="InterPro" id="IPR027073">
    <property type="entry name" value="5_3_exoribonuclease"/>
</dbReference>
<dbReference type="GO" id="GO:0005634">
    <property type="term" value="C:nucleus"/>
    <property type="evidence" value="ECO:0007669"/>
    <property type="project" value="TreeGrafter"/>
</dbReference>
<evidence type="ECO:0000259" key="8">
    <source>
        <dbReference type="Pfam" id="PF17846"/>
    </source>
</evidence>
<dbReference type="FunFam" id="3.40.50.12390:FF:000003">
    <property type="entry name" value="5'-3' exoribonuclease"/>
    <property type="match status" value="1"/>
</dbReference>
<dbReference type="GO" id="GO:0000956">
    <property type="term" value="P:nuclear-transcribed mRNA catabolic process"/>
    <property type="evidence" value="ECO:0007669"/>
    <property type="project" value="TreeGrafter"/>
</dbReference>
<evidence type="ECO:0000256" key="2">
    <source>
        <dbReference type="ARBA" id="ARBA00022664"/>
    </source>
</evidence>
<keyword evidence="3" id="KW-0540">Nuclease</keyword>
<dbReference type="Proteomes" id="UP001159364">
    <property type="component" value="Linkage Group LG02"/>
</dbReference>
<dbReference type="GO" id="GO:0004534">
    <property type="term" value="F:5'-3' RNA exonuclease activity"/>
    <property type="evidence" value="ECO:0007669"/>
    <property type="project" value="TreeGrafter"/>
</dbReference>
<evidence type="ECO:0000256" key="6">
    <source>
        <dbReference type="SAM" id="MobiDB-lite"/>
    </source>
</evidence>
<keyword evidence="2" id="KW-0507">mRNA processing</keyword>
<comment type="similarity">
    <text evidence="1">Belongs to the 5'-3' exonuclease family. XRN2/RAT1 subfamily.</text>
</comment>
<keyword evidence="10" id="KW-1185">Reference proteome</keyword>
<dbReference type="CDD" id="cd18673">
    <property type="entry name" value="PIN_XRN1-2-like"/>
    <property type="match status" value="1"/>
</dbReference>
<evidence type="ECO:0000256" key="3">
    <source>
        <dbReference type="ARBA" id="ARBA00022722"/>
    </source>
</evidence>
<keyword evidence="5" id="KW-0269">Exonuclease</keyword>
<keyword evidence="4" id="KW-0378">Hydrolase</keyword>
<feature type="region of interest" description="Disordered" evidence="6">
    <location>
        <begin position="1099"/>
        <end position="1138"/>
    </location>
</feature>
<dbReference type="GO" id="GO:0006397">
    <property type="term" value="P:mRNA processing"/>
    <property type="evidence" value="ECO:0007669"/>
    <property type="project" value="UniProtKB-KW"/>
</dbReference>
<evidence type="ECO:0000256" key="5">
    <source>
        <dbReference type="ARBA" id="ARBA00022839"/>
    </source>
</evidence>